<evidence type="ECO:0000256" key="1">
    <source>
        <dbReference type="SAM" id="MobiDB-lite"/>
    </source>
</evidence>
<dbReference type="EMBL" id="KZ613943">
    <property type="protein sequence ID" value="PMD42446.1"/>
    <property type="molecule type" value="Genomic_DNA"/>
</dbReference>
<feature type="region of interest" description="Disordered" evidence="1">
    <location>
        <begin position="96"/>
        <end position="118"/>
    </location>
</feature>
<feature type="compositionally biased region" description="Gly residues" evidence="1">
    <location>
        <begin position="7"/>
        <end position="18"/>
    </location>
</feature>
<proteinExistence type="predicted"/>
<evidence type="ECO:0000313" key="4">
    <source>
        <dbReference type="Proteomes" id="UP000235786"/>
    </source>
</evidence>
<dbReference type="AlphaFoldDB" id="A0A2J6RVB5"/>
<protein>
    <submittedName>
        <fullName evidence="3">Uncharacterized protein</fullName>
    </submittedName>
</protein>
<sequence length="398" mass="42289">MSSPGQQQGGGQEAGSGGQSRPSQPTITNSTTSSGVNKGAIIGGIVGGVAGLLLICLFGVWLLQRRKQRQNGARARKTRPITYTGLNTVFRGVPFHRASSQNPHNRLLSQPQVSQGPDSRLHGVALRGGAASYGQRESGSEMDNLPPSYAESQMSASMASLGRMNTTNRVNSDTIVSPMSTGAPDGPHIISPQTTGASTFMSLQRLWAPNDPHTISPQTTGASVAIRPFTAVSEIPHMLTPQPTGSTLPALLPQHTRDTMGFPIEPEEIRLPPAVPTTIVSPVPRHPLVHQDSLERVVREGLMSSESPEPISSNPNRLRVLSQEMLRESPVLGLNAVRMAPQAAANDGLRRNDTQRTVSSDSSMGISIVSDGELERLGVGVVVDSRARYHPPARDGSN</sequence>
<feature type="compositionally biased region" description="Polar residues" evidence="1">
    <location>
        <begin position="98"/>
        <end position="117"/>
    </location>
</feature>
<keyword evidence="2" id="KW-0812">Transmembrane</keyword>
<dbReference type="OrthoDB" id="3543295at2759"/>
<evidence type="ECO:0000313" key="3">
    <source>
        <dbReference type="EMBL" id="PMD42446.1"/>
    </source>
</evidence>
<feature type="region of interest" description="Disordered" evidence="1">
    <location>
        <begin position="1"/>
        <end position="34"/>
    </location>
</feature>
<dbReference type="Proteomes" id="UP000235786">
    <property type="component" value="Unassembled WGS sequence"/>
</dbReference>
<keyword evidence="2" id="KW-0472">Membrane</keyword>
<name>A0A2J6RVB5_HYAVF</name>
<accession>A0A2J6RVB5</accession>
<feature type="transmembrane region" description="Helical" evidence="2">
    <location>
        <begin position="40"/>
        <end position="63"/>
    </location>
</feature>
<feature type="region of interest" description="Disordered" evidence="1">
    <location>
        <begin position="345"/>
        <end position="364"/>
    </location>
</feature>
<keyword evidence="2" id="KW-1133">Transmembrane helix</keyword>
<reference evidence="3 4" key="1">
    <citation type="submission" date="2016-04" db="EMBL/GenBank/DDBJ databases">
        <title>A degradative enzymes factory behind the ericoid mycorrhizal symbiosis.</title>
        <authorList>
            <consortium name="DOE Joint Genome Institute"/>
            <person name="Martino E."/>
            <person name="Morin E."/>
            <person name="Grelet G."/>
            <person name="Kuo A."/>
            <person name="Kohler A."/>
            <person name="Daghino S."/>
            <person name="Barry K."/>
            <person name="Choi C."/>
            <person name="Cichocki N."/>
            <person name="Clum A."/>
            <person name="Copeland A."/>
            <person name="Hainaut M."/>
            <person name="Haridas S."/>
            <person name="Labutti K."/>
            <person name="Lindquist E."/>
            <person name="Lipzen A."/>
            <person name="Khouja H.-R."/>
            <person name="Murat C."/>
            <person name="Ohm R."/>
            <person name="Olson A."/>
            <person name="Spatafora J."/>
            <person name="Veneault-Fourrey C."/>
            <person name="Henrissat B."/>
            <person name="Grigoriev I."/>
            <person name="Martin F."/>
            <person name="Perotto S."/>
        </authorList>
    </citation>
    <scope>NUCLEOTIDE SEQUENCE [LARGE SCALE GENOMIC DNA]</scope>
    <source>
        <strain evidence="3 4">F</strain>
    </source>
</reference>
<keyword evidence="4" id="KW-1185">Reference proteome</keyword>
<evidence type="ECO:0000256" key="2">
    <source>
        <dbReference type="SAM" id="Phobius"/>
    </source>
</evidence>
<gene>
    <name evidence="3" type="ORF">L207DRAFT_527354</name>
</gene>
<feature type="compositionally biased region" description="Polar residues" evidence="1">
    <location>
        <begin position="21"/>
        <end position="34"/>
    </location>
</feature>
<organism evidence="3 4">
    <name type="scientific">Hyaloscypha variabilis (strain UAMH 11265 / GT02V1 / F)</name>
    <name type="common">Meliniomyces variabilis</name>
    <dbReference type="NCBI Taxonomy" id="1149755"/>
    <lineage>
        <taxon>Eukaryota</taxon>
        <taxon>Fungi</taxon>
        <taxon>Dikarya</taxon>
        <taxon>Ascomycota</taxon>
        <taxon>Pezizomycotina</taxon>
        <taxon>Leotiomycetes</taxon>
        <taxon>Helotiales</taxon>
        <taxon>Hyaloscyphaceae</taxon>
        <taxon>Hyaloscypha</taxon>
        <taxon>Hyaloscypha variabilis</taxon>
    </lineage>
</organism>